<keyword evidence="3" id="KW-1185">Reference proteome</keyword>
<dbReference type="EMBL" id="CAIZ01000044">
    <property type="protein sequence ID" value="CCH69168.1"/>
    <property type="molecule type" value="Genomic_DNA"/>
</dbReference>
<evidence type="ECO:0000313" key="2">
    <source>
        <dbReference type="EMBL" id="CCH69168.1"/>
    </source>
</evidence>
<keyword evidence="1" id="KW-1133">Transmembrane helix</keyword>
<name>N0DY38_9MICO</name>
<feature type="transmembrane region" description="Helical" evidence="1">
    <location>
        <begin position="81"/>
        <end position="105"/>
    </location>
</feature>
<feature type="transmembrane region" description="Helical" evidence="1">
    <location>
        <begin position="49"/>
        <end position="69"/>
    </location>
</feature>
<comment type="caution">
    <text evidence="2">The sequence shown here is derived from an EMBL/GenBank/DDBJ whole genome shotgun (WGS) entry which is preliminary data.</text>
</comment>
<feature type="transmembrane region" description="Helical" evidence="1">
    <location>
        <begin position="117"/>
        <end position="134"/>
    </location>
</feature>
<proteinExistence type="predicted"/>
<dbReference type="AlphaFoldDB" id="N0DY38"/>
<dbReference type="HOGENOM" id="CLU_888336_0_0_11"/>
<keyword evidence="1" id="KW-0812">Transmembrane</keyword>
<evidence type="ECO:0000256" key="1">
    <source>
        <dbReference type="SAM" id="Phobius"/>
    </source>
</evidence>
<protein>
    <submittedName>
        <fullName evidence="2">Uncharacterized protein</fullName>
    </submittedName>
</protein>
<dbReference type="STRING" id="1193181.BN10_1380019"/>
<dbReference type="Proteomes" id="UP000013167">
    <property type="component" value="Unassembled WGS sequence"/>
</dbReference>
<dbReference type="eggNOG" id="ENOG502Z7TU">
    <property type="taxonomic scope" value="Bacteria"/>
</dbReference>
<reference evidence="2 3" key="1">
    <citation type="journal article" date="2013" name="ISME J.">
        <title>A metabolic model for members of the genus Tetrasphaera involved in enhanced biological phosphorus removal.</title>
        <authorList>
            <person name="Kristiansen R."/>
            <person name="Nguyen H.T.T."/>
            <person name="Saunders A.M."/>
            <person name="Nielsen J.L."/>
            <person name="Wimmer R."/>
            <person name="Le V.Q."/>
            <person name="McIlroy S.J."/>
            <person name="Petrovski S."/>
            <person name="Seviour R.J."/>
            <person name="Calteau A."/>
            <person name="Nielsen K.L."/>
            <person name="Nielsen P.H."/>
        </authorList>
    </citation>
    <scope>NUCLEOTIDE SEQUENCE [LARGE SCALE GENOMIC DNA]</scope>
    <source>
        <strain evidence="2 3">Lp2</strain>
    </source>
</reference>
<evidence type="ECO:0000313" key="3">
    <source>
        <dbReference type="Proteomes" id="UP000013167"/>
    </source>
</evidence>
<organism evidence="2 3">
    <name type="scientific">Phycicoccus elongatus Lp2</name>
    <dbReference type="NCBI Taxonomy" id="1193181"/>
    <lineage>
        <taxon>Bacteria</taxon>
        <taxon>Bacillati</taxon>
        <taxon>Actinomycetota</taxon>
        <taxon>Actinomycetes</taxon>
        <taxon>Micrococcales</taxon>
        <taxon>Intrasporangiaceae</taxon>
        <taxon>Phycicoccus</taxon>
    </lineage>
</organism>
<keyword evidence="1" id="KW-0472">Membrane</keyword>
<gene>
    <name evidence="2" type="ORF">BN10_1380019</name>
</gene>
<sequence length="313" mass="32618">MAASGGHADPDGGAAFALRDDTGLGTWWSALAGGGIWSESAALASRRDLTSSLASALVLALACAGALTLRGRRRLLALTALVLPASLAALLSGPLVGVVTALQAVPGLALVRDQHRLLGLAVLAQAGLAGLAVGRTKRSAPFGRPTAAAVAVAVTAALVGMQPDLTGRLAQAYRPITYPAGWQEVVGAVEQAGSHGRRPVVLSMPWQPLRRTVWAGESSFLDPSPRGLPATVVTSSALRVTRDGRLRVVDDHPVPHEQAWSEGRLSAQALRSQGVTLVLAWVTSPGTQPVVRPGWRELARTPDWVLWDVTRAE</sequence>
<accession>N0DY38</accession>